<reference evidence="11 12" key="1">
    <citation type="submission" date="2016-10" db="EMBL/GenBank/DDBJ databases">
        <authorList>
            <person name="de Groot N.N."/>
        </authorList>
    </citation>
    <scope>NUCLEOTIDE SEQUENCE [LARGE SCALE GENOMIC DNA]</scope>
    <source>
        <strain evidence="11 12">DSM 16077</strain>
    </source>
</reference>
<dbReference type="NCBIfam" id="TIGR00231">
    <property type="entry name" value="small_GTP"/>
    <property type="match status" value="1"/>
</dbReference>
<comment type="similarity">
    <text evidence="1 6 7 8">Belongs to the TRAFAC class TrmE-Era-EngA-EngB-Septin-like GTPase superfamily. Era GTPase family.</text>
</comment>
<keyword evidence="3 6" id="KW-0547">Nucleotide-binding</keyword>
<keyword evidence="6" id="KW-0690">Ribosome biogenesis</keyword>
<dbReference type="Gene3D" id="3.30.300.20">
    <property type="match status" value="1"/>
</dbReference>
<proteinExistence type="inferred from homology"/>
<evidence type="ECO:0000313" key="12">
    <source>
        <dbReference type="Proteomes" id="UP000199759"/>
    </source>
</evidence>
<dbReference type="NCBIfam" id="TIGR00436">
    <property type="entry name" value="era"/>
    <property type="match status" value="1"/>
</dbReference>
<feature type="domain" description="KH type-2" evidence="9">
    <location>
        <begin position="220"/>
        <end position="297"/>
    </location>
</feature>
<keyword evidence="12" id="KW-1185">Reference proteome</keyword>
<keyword evidence="4 6" id="KW-0694">RNA-binding</keyword>
<feature type="region of interest" description="G1" evidence="7">
    <location>
        <begin position="16"/>
        <end position="23"/>
    </location>
</feature>
<keyword evidence="6" id="KW-0699">rRNA-binding</keyword>
<keyword evidence="6" id="KW-0472">Membrane</keyword>
<dbReference type="InterPro" id="IPR030388">
    <property type="entry name" value="G_ERA_dom"/>
</dbReference>
<dbReference type="InterPro" id="IPR004044">
    <property type="entry name" value="KH_dom_type_2"/>
</dbReference>
<evidence type="ECO:0000256" key="6">
    <source>
        <dbReference type="HAMAP-Rule" id="MF_00367"/>
    </source>
</evidence>
<evidence type="ECO:0000256" key="3">
    <source>
        <dbReference type="ARBA" id="ARBA00022741"/>
    </source>
</evidence>
<organism evidence="11 12">
    <name type="scientific">Maricaulis salignorans</name>
    <dbReference type="NCBI Taxonomy" id="144026"/>
    <lineage>
        <taxon>Bacteria</taxon>
        <taxon>Pseudomonadati</taxon>
        <taxon>Pseudomonadota</taxon>
        <taxon>Alphaproteobacteria</taxon>
        <taxon>Maricaulales</taxon>
        <taxon>Maricaulaceae</taxon>
        <taxon>Maricaulis</taxon>
    </lineage>
</organism>
<dbReference type="GO" id="GO:0003924">
    <property type="term" value="F:GTPase activity"/>
    <property type="evidence" value="ECO:0007669"/>
    <property type="project" value="UniProtKB-UniRule"/>
</dbReference>
<evidence type="ECO:0000256" key="5">
    <source>
        <dbReference type="ARBA" id="ARBA00023134"/>
    </source>
</evidence>
<evidence type="ECO:0000256" key="4">
    <source>
        <dbReference type="ARBA" id="ARBA00022884"/>
    </source>
</evidence>
<feature type="binding site" evidence="6">
    <location>
        <begin position="63"/>
        <end position="67"/>
    </location>
    <ligand>
        <name>GTP</name>
        <dbReference type="ChEBI" id="CHEBI:37565"/>
    </ligand>
</feature>
<dbReference type="GO" id="GO:0000028">
    <property type="term" value="P:ribosomal small subunit assembly"/>
    <property type="evidence" value="ECO:0007669"/>
    <property type="project" value="TreeGrafter"/>
</dbReference>
<dbReference type="NCBIfam" id="NF000908">
    <property type="entry name" value="PRK00089.1"/>
    <property type="match status" value="1"/>
</dbReference>
<protein>
    <recommendedName>
        <fullName evidence="2 6">GTPase Era</fullName>
    </recommendedName>
</protein>
<keyword evidence="5 6" id="KW-0342">GTP-binding</keyword>
<comment type="function">
    <text evidence="6">An essential GTPase that binds both GDP and GTP, with rapid nucleotide exchange. Plays a role in 16S rRNA processing and 30S ribosomal subunit biogenesis and possibly also in cell cycle regulation and energy metabolism.</text>
</comment>
<dbReference type="GO" id="GO:0043024">
    <property type="term" value="F:ribosomal small subunit binding"/>
    <property type="evidence" value="ECO:0007669"/>
    <property type="project" value="TreeGrafter"/>
</dbReference>
<dbReference type="SUPFAM" id="SSF54814">
    <property type="entry name" value="Prokaryotic type KH domain (KH-domain type II)"/>
    <property type="match status" value="1"/>
</dbReference>
<feature type="region of interest" description="G3" evidence="7">
    <location>
        <begin position="63"/>
        <end position="66"/>
    </location>
</feature>
<keyword evidence="6" id="KW-1003">Cell membrane</keyword>
<dbReference type="Proteomes" id="UP000199759">
    <property type="component" value="Unassembled WGS sequence"/>
</dbReference>
<dbReference type="CDD" id="cd04163">
    <property type="entry name" value="Era"/>
    <property type="match status" value="1"/>
</dbReference>
<evidence type="ECO:0000256" key="1">
    <source>
        <dbReference type="ARBA" id="ARBA00007921"/>
    </source>
</evidence>
<dbReference type="OrthoDB" id="9805918at2"/>
<dbReference type="HAMAP" id="MF_00367">
    <property type="entry name" value="GTPase_Era"/>
    <property type="match status" value="1"/>
</dbReference>
<accession>A0A1G9PE94</accession>
<evidence type="ECO:0000313" key="11">
    <source>
        <dbReference type="EMBL" id="SDL97100.1"/>
    </source>
</evidence>
<dbReference type="InterPro" id="IPR005225">
    <property type="entry name" value="Small_GTP-bd"/>
</dbReference>
<sequence>MSAEPETRFGFAAVIGSPNAGKSTLVNALVGAKISIVTHKVQTTRFAVRGVAIEEKTQICLVDTPGVFAPKNRLDKAMVRAAWSGADDADCVVHVIDVGARDRIEQGNGKPGDRLMVDDDDRVMEGLKLANRQATLVLNKIDTIDSDHLLAMSKELYDTGIYSDVFMISAKKGFGVPLLKAHLATLMPEGVWHYPEDQIADLPQRLLAAEITREKLYLRLHEELPYSSMVETESWKKLRDGSVRVEQSIIIERDSQKPIVLGKHGSAVKAIGEAARRELEEMLGCRVHLFINVKVDPRWMARRSHFSDVGLDFDA</sequence>
<dbReference type="GO" id="GO:0070181">
    <property type="term" value="F:small ribosomal subunit rRNA binding"/>
    <property type="evidence" value="ECO:0007669"/>
    <property type="project" value="UniProtKB-UniRule"/>
</dbReference>
<dbReference type="GO" id="GO:0005525">
    <property type="term" value="F:GTP binding"/>
    <property type="evidence" value="ECO:0007669"/>
    <property type="project" value="UniProtKB-UniRule"/>
</dbReference>
<gene>
    <name evidence="6" type="primary">era</name>
    <name evidence="11" type="ORF">SAMN04488568_103204</name>
</gene>
<feature type="region of interest" description="G2" evidence="7">
    <location>
        <begin position="42"/>
        <end position="46"/>
    </location>
</feature>
<dbReference type="InterPro" id="IPR027417">
    <property type="entry name" value="P-loop_NTPase"/>
</dbReference>
<evidence type="ECO:0000256" key="7">
    <source>
        <dbReference type="PROSITE-ProRule" id="PRU01050"/>
    </source>
</evidence>
<evidence type="ECO:0000259" key="9">
    <source>
        <dbReference type="PROSITE" id="PS50823"/>
    </source>
</evidence>
<dbReference type="SUPFAM" id="SSF52540">
    <property type="entry name" value="P-loop containing nucleoside triphosphate hydrolases"/>
    <property type="match status" value="1"/>
</dbReference>
<dbReference type="GO" id="GO:0005829">
    <property type="term" value="C:cytosol"/>
    <property type="evidence" value="ECO:0007669"/>
    <property type="project" value="TreeGrafter"/>
</dbReference>
<dbReference type="InterPro" id="IPR009019">
    <property type="entry name" value="KH_sf_prok-type"/>
</dbReference>
<dbReference type="PROSITE" id="PS50823">
    <property type="entry name" value="KH_TYPE_2"/>
    <property type="match status" value="1"/>
</dbReference>
<keyword evidence="6" id="KW-0963">Cytoplasm</keyword>
<dbReference type="Pfam" id="PF07650">
    <property type="entry name" value="KH_2"/>
    <property type="match status" value="1"/>
</dbReference>
<dbReference type="PROSITE" id="PS51713">
    <property type="entry name" value="G_ERA"/>
    <property type="match status" value="1"/>
</dbReference>
<dbReference type="AlphaFoldDB" id="A0A1G9PE94"/>
<evidence type="ECO:0000256" key="8">
    <source>
        <dbReference type="RuleBase" id="RU003761"/>
    </source>
</evidence>
<comment type="subunit">
    <text evidence="6">Monomer.</text>
</comment>
<evidence type="ECO:0000256" key="2">
    <source>
        <dbReference type="ARBA" id="ARBA00020484"/>
    </source>
</evidence>
<feature type="binding site" evidence="6">
    <location>
        <begin position="139"/>
        <end position="142"/>
    </location>
    <ligand>
        <name>GTP</name>
        <dbReference type="ChEBI" id="CHEBI:37565"/>
    </ligand>
</feature>
<dbReference type="PANTHER" id="PTHR42698">
    <property type="entry name" value="GTPASE ERA"/>
    <property type="match status" value="1"/>
</dbReference>
<dbReference type="CDD" id="cd22534">
    <property type="entry name" value="KH-II_Era"/>
    <property type="match status" value="1"/>
</dbReference>
<name>A0A1G9PE94_9PROT</name>
<feature type="domain" description="Era-type G" evidence="10">
    <location>
        <begin position="8"/>
        <end position="189"/>
    </location>
</feature>
<dbReference type="GO" id="GO:0005886">
    <property type="term" value="C:plasma membrane"/>
    <property type="evidence" value="ECO:0007669"/>
    <property type="project" value="UniProtKB-SubCell"/>
</dbReference>
<evidence type="ECO:0000259" key="10">
    <source>
        <dbReference type="PROSITE" id="PS51713"/>
    </source>
</evidence>
<dbReference type="STRING" id="144026.SAMN04488568_103204"/>
<dbReference type="InterPro" id="IPR006073">
    <property type="entry name" value="GTP-bd"/>
</dbReference>
<feature type="binding site" evidence="6">
    <location>
        <begin position="16"/>
        <end position="23"/>
    </location>
    <ligand>
        <name>GTP</name>
        <dbReference type="ChEBI" id="CHEBI:37565"/>
    </ligand>
</feature>
<dbReference type="Pfam" id="PF01926">
    <property type="entry name" value="MMR_HSR1"/>
    <property type="match status" value="1"/>
</dbReference>
<comment type="subcellular location">
    <subcellularLocation>
        <location evidence="6">Cytoplasm</location>
    </subcellularLocation>
    <subcellularLocation>
        <location evidence="6">Cell membrane</location>
        <topology evidence="6">Peripheral membrane protein</topology>
    </subcellularLocation>
</comment>
<dbReference type="EMBL" id="FNHG01000003">
    <property type="protein sequence ID" value="SDL97100.1"/>
    <property type="molecule type" value="Genomic_DNA"/>
</dbReference>
<feature type="region of interest" description="G4" evidence="7">
    <location>
        <begin position="139"/>
        <end position="142"/>
    </location>
</feature>
<dbReference type="PANTHER" id="PTHR42698:SF1">
    <property type="entry name" value="GTPASE ERA, MITOCHONDRIAL"/>
    <property type="match status" value="1"/>
</dbReference>
<dbReference type="Gene3D" id="3.40.50.300">
    <property type="entry name" value="P-loop containing nucleotide triphosphate hydrolases"/>
    <property type="match status" value="1"/>
</dbReference>
<feature type="region of interest" description="G5" evidence="7">
    <location>
        <begin position="168"/>
        <end position="170"/>
    </location>
</feature>
<dbReference type="InterPro" id="IPR005662">
    <property type="entry name" value="GTPase_Era-like"/>
</dbReference>
<dbReference type="InterPro" id="IPR015946">
    <property type="entry name" value="KH_dom-like_a/b"/>
</dbReference>